<keyword evidence="2" id="KW-0012">Acyltransferase</keyword>
<accession>A0ABS9T6X4</accession>
<evidence type="ECO:0000256" key="2">
    <source>
        <dbReference type="ARBA" id="ARBA00023315"/>
    </source>
</evidence>
<evidence type="ECO:0000313" key="5">
    <source>
        <dbReference type="Proteomes" id="UP001299970"/>
    </source>
</evidence>
<feature type="domain" description="N-acetyltransferase" evidence="3">
    <location>
        <begin position="126"/>
        <end position="257"/>
    </location>
</feature>
<dbReference type="InterPro" id="IPR016181">
    <property type="entry name" value="Acyl_CoA_acyltransferase"/>
</dbReference>
<dbReference type="InterPro" id="IPR050680">
    <property type="entry name" value="YpeA/RimI_acetyltransf"/>
</dbReference>
<dbReference type="RefSeq" id="WP_241034466.1">
    <property type="nucleotide sequence ID" value="NZ_BAAAJF010000034.1"/>
</dbReference>
<reference evidence="4 5" key="1">
    <citation type="submission" date="2022-03" db="EMBL/GenBank/DDBJ databases">
        <title>Pseudonocardia alaer sp. nov., a novel actinomycete isolated from reed forest soil.</title>
        <authorList>
            <person name="Wang L."/>
        </authorList>
    </citation>
    <scope>NUCLEOTIDE SEQUENCE [LARGE SCALE GENOMIC DNA]</scope>
    <source>
        <strain evidence="4 5">Y-16303</strain>
        <plasmid evidence="4">unnamed</plasmid>
    </source>
</reference>
<proteinExistence type="predicted"/>
<dbReference type="SUPFAM" id="SSF55729">
    <property type="entry name" value="Acyl-CoA N-acyltransferases (Nat)"/>
    <property type="match status" value="1"/>
</dbReference>
<organism evidence="4 5">
    <name type="scientific">Pseudonocardia alaniniphila</name>
    <dbReference type="NCBI Taxonomy" id="75291"/>
    <lineage>
        <taxon>Bacteria</taxon>
        <taxon>Bacillati</taxon>
        <taxon>Actinomycetota</taxon>
        <taxon>Actinomycetes</taxon>
        <taxon>Pseudonocardiales</taxon>
        <taxon>Pseudonocardiaceae</taxon>
        <taxon>Pseudonocardia</taxon>
    </lineage>
</organism>
<keyword evidence="4" id="KW-0614">Plasmid</keyword>
<keyword evidence="5" id="KW-1185">Reference proteome</keyword>
<geneLocation type="plasmid" evidence="4">
    <name>unnamed</name>
</geneLocation>
<evidence type="ECO:0000259" key="3">
    <source>
        <dbReference type="PROSITE" id="PS51186"/>
    </source>
</evidence>
<keyword evidence="1" id="KW-0808">Transferase</keyword>
<sequence>MSAPPAANSPETVRGLQERAARALPAEHVEDAGGWWLRHAPNCSWWAGTVLPHGDAEPGGLVHRVVDAEKFYARHGATARFQISPPACPDGLDAVLAERGYRRRSPVSLQVAPTARVLEQVPTGSLRVRLDDRPTRAWFEAWCAASGHGDSRAEWDMLARVEPPGAYACAMGGDDVVAVGRAVADTGWAGVFGMATLPRARGRGAARNVLAALAGWAGAHDAESMYLQVERDNLPARRLYERAGFREMCGFHFRTAT</sequence>
<dbReference type="EMBL" id="JAKXMK010000002">
    <property type="protein sequence ID" value="MCH6164261.1"/>
    <property type="molecule type" value="Genomic_DNA"/>
</dbReference>
<dbReference type="InterPro" id="IPR000182">
    <property type="entry name" value="GNAT_dom"/>
</dbReference>
<comment type="caution">
    <text evidence="4">The sequence shown here is derived from an EMBL/GenBank/DDBJ whole genome shotgun (WGS) entry which is preliminary data.</text>
</comment>
<dbReference type="PROSITE" id="PS51186">
    <property type="entry name" value="GNAT"/>
    <property type="match status" value="1"/>
</dbReference>
<dbReference type="PANTHER" id="PTHR43420">
    <property type="entry name" value="ACETYLTRANSFERASE"/>
    <property type="match status" value="1"/>
</dbReference>
<dbReference type="Gene3D" id="3.40.630.30">
    <property type="match status" value="1"/>
</dbReference>
<gene>
    <name evidence="4" type="ORF">MMF94_01095</name>
</gene>
<dbReference type="Proteomes" id="UP001299970">
    <property type="component" value="Unassembled WGS sequence"/>
</dbReference>
<name>A0ABS9T6X4_9PSEU</name>
<protein>
    <submittedName>
        <fullName evidence="4">GNAT family N-acetyltransferase</fullName>
    </submittedName>
</protein>
<evidence type="ECO:0000256" key="1">
    <source>
        <dbReference type="ARBA" id="ARBA00022679"/>
    </source>
</evidence>
<evidence type="ECO:0000313" key="4">
    <source>
        <dbReference type="EMBL" id="MCH6164261.1"/>
    </source>
</evidence>
<dbReference type="Pfam" id="PF00583">
    <property type="entry name" value="Acetyltransf_1"/>
    <property type="match status" value="1"/>
</dbReference>